<evidence type="ECO:0000313" key="11">
    <source>
        <dbReference type="EMBL" id="TEB27150.1"/>
    </source>
</evidence>
<evidence type="ECO:0000313" key="12">
    <source>
        <dbReference type="Proteomes" id="UP000298030"/>
    </source>
</evidence>
<organism evidence="11 12">
    <name type="scientific">Coprinellus micaceus</name>
    <name type="common">Glistening ink-cap mushroom</name>
    <name type="synonym">Coprinus micaceus</name>
    <dbReference type="NCBI Taxonomy" id="71717"/>
    <lineage>
        <taxon>Eukaryota</taxon>
        <taxon>Fungi</taxon>
        <taxon>Dikarya</taxon>
        <taxon>Basidiomycota</taxon>
        <taxon>Agaricomycotina</taxon>
        <taxon>Agaricomycetes</taxon>
        <taxon>Agaricomycetidae</taxon>
        <taxon>Agaricales</taxon>
        <taxon>Agaricineae</taxon>
        <taxon>Psathyrellaceae</taxon>
        <taxon>Coprinellus</taxon>
    </lineage>
</organism>
<dbReference type="OrthoDB" id="2525337at2759"/>
<feature type="domain" description="Auxiliary Activity family 9 catalytic" evidence="10">
    <location>
        <begin position="136"/>
        <end position="180"/>
    </location>
</feature>
<dbReference type="STRING" id="71717.A0A4Y7SZ71"/>
<evidence type="ECO:0000256" key="7">
    <source>
        <dbReference type="ARBA" id="ARBA00044502"/>
    </source>
</evidence>
<name>A0A4Y7SZ71_COPMI</name>
<keyword evidence="3 8" id="KW-0136">Cellulose degradation</keyword>
<dbReference type="GO" id="GO:0005576">
    <property type="term" value="C:extracellular region"/>
    <property type="evidence" value="ECO:0007669"/>
    <property type="project" value="UniProtKB-SubCell"/>
</dbReference>
<evidence type="ECO:0000256" key="2">
    <source>
        <dbReference type="ARBA" id="ARBA00022525"/>
    </source>
</evidence>
<dbReference type="InterPro" id="IPR049892">
    <property type="entry name" value="AA9"/>
</dbReference>
<dbReference type="GO" id="GO:0030245">
    <property type="term" value="P:cellulose catabolic process"/>
    <property type="evidence" value="ECO:0007669"/>
    <property type="project" value="UniProtKB-UniRule"/>
</dbReference>
<dbReference type="EC" id="1.14.99.56" evidence="8"/>
<dbReference type="GO" id="GO:0030248">
    <property type="term" value="F:cellulose binding"/>
    <property type="evidence" value="ECO:0007669"/>
    <property type="project" value="UniProtKB-UniRule"/>
</dbReference>
<keyword evidence="2 8" id="KW-0964">Secreted</keyword>
<accession>A0A4Y7SZ71</accession>
<protein>
    <recommendedName>
        <fullName evidence="8">AA9 family lytic polysaccharide monooxygenase</fullName>
        <ecNumber evidence="8">1.14.99.56</ecNumber>
    </recommendedName>
    <alternativeName>
        <fullName evidence="8">Endo-beta-1,4-glucanase</fullName>
    </alternativeName>
    <alternativeName>
        <fullName evidence="8">Glycosyl hydrolase 61 family protein</fullName>
    </alternativeName>
</protein>
<comment type="similarity">
    <text evidence="7">Belongs to the polysaccharide monooxygenase AA9 family.</text>
</comment>
<dbReference type="GO" id="GO:0008810">
    <property type="term" value="F:cellulase activity"/>
    <property type="evidence" value="ECO:0007669"/>
    <property type="project" value="UniProtKB-UniRule"/>
</dbReference>
<dbReference type="Proteomes" id="UP000298030">
    <property type="component" value="Unassembled WGS sequence"/>
</dbReference>
<comment type="subcellular location">
    <subcellularLocation>
        <location evidence="1 8">Secreted</location>
    </subcellularLocation>
</comment>
<evidence type="ECO:0000256" key="8">
    <source>
        <dbReference type="RuleBase" id="RU368122"/>
    </source>
</evidence>
<feature type="signal peptide" evidence="9">
    <location>
        <begin position="1"/>
        <end position="16"/>
    </location>
</feature>
<keyword evidence="4 8" id="KW-1015">Disulfide bond</keyword>
<dbReference type="PANTHER" id="PTHR33353:SF17">
    <property type="entry name" value="ENDO-BETA-1,4-GLUCANASE D"/>
    <property type="match status" value="1"/>
</dbReference>
<keyword evidence="9" id="KW-0732">Signal</keyword>
<comment type="domain">
    <text evidence="8">Has a modular structure: an endo-beta-1,4-glucanase catalytic module at the N-terminus, a linker rich in serines and threonines, and a C-terminal carbohydrate-binding module (CBM).</text>
</comment>
<dbReference type="Pfam" id="PF03443">
    <property type="entry name" value="AA9"/>
    <property type="match status" value="1"/>
</dbReference>
<feature type="chain" id="PRO_5021298118" description="AA9 family lytic polysaccharide monooxygenase" evidence="9">
    <location>
        <begin position="17"/>
        <end position="265"/>
    </location>
</feature>
<evidence type="ECO:0000256" key="3">
    <source>
        <dbReference type="ARBA" id="ARBA00023001"/>
    </source>
</evidence>
<comment type="catalytic activity">
    <reaction evidence="8">
        <text>[(1-&gt;4)-beta-D-glucosyl]n+m + reduced acceptor + O2 = 4-dehydro-beta-D-glucosyl-[(1-&gt;4)-beta-D-glucosyl]n-1 + [(1-&gt;4)-beta-D-glucosyl]m + acceptor + H2O.</text>
        <dbReference type="EC" id="1.14.99.56"/>
    </reaction>
</comment>
<gene>
    <name evidence="11" type="ORF">FA13DRAFT_1736747</name>
</gene>
<evidence type="ECO:0000256" key="9">
    <source>
        <dbReference type="SAM" id="SignalP"/>
    </source>
</evidence>
<keyword evidence="5 8" id="KW-0119">Carbohydrate metabolism</keyword>
<sequence>MRQLLVLSVAACLAHAHTLVRSIYVNGVDQGTNVGIRPPAMNGPPRAGSWPVKDLNLPGPAGDTEIRGPSDGIIDSSHKGAIPGLPGRRALGLSWSTREGNWAVSPKLISNRGVHSIPDSQAGLKSGQPDVAYTSNAARGVQIYTECVQIFVRGNGTVSFPGAYKYTDPGIVYNIYNPPSSGYKAPGPAVWSGAAASIANPPLGTKVGPLTIYSLETVTATGTAGLTKTTYNPVWPTQSAWGNVVGRETEAKAAPAQIAPAPTAV</sequence>
<evidence type="ECO:0000256" key="6">
    <source>
        <dbReference type="ARBA" id="ARBA00023326"/>
    </source>
</evidence>
<dbReference type="AlphaFoldDB" id="A0A4Y7SZ71"/>
<comment type="caution">
    <text evidence="11">The sequence shown here is derived from an EMBL/GenBank/DDBJ whole genome shotgun (WGS) entry which is preliminary data.</text>
</comment>
<dbReference type="Gene3D" id="2.70.50.70">
    <property type="match status" value="1"/>
</dbReference>
<evidence type="ECO:0000259" key="10">
    <source>
        <dbReference type="Pfam" id="PF03443"/>
    </source>
</evidence>
<dbReference type="EMBL" id="QPFP01000042">
    <property type="protein sequence ID" value="TEB27150.1"/>
    <property type="molecule type" value="Genomic_DNA"/>
</dbReference>
<dbReference type="PANTHER" id="PTHR33353">
    <property type="entry name" value="PUTATIVE (AFU_ORTHOLOGUE AFUA_1G12560)-RELATED"/>
    <property type="match status" value="1"/>
</dbReference>
<keyword evidence="6 8" id="KW-0624">Polysaccharide degradation</keyword>
<comment type="function">
    <text evidence="8">Lytic polysaccharide monooxygenase (LMPO) that depolymerizes crystalline and amorphous polysaccharides via the oxidation of scissile alpha- or beta-(1-4)-glycosidic bonds, yielding C1 and/or C4 oxidation products. Catalysis by LPMOs requires the reduction of the active-site copper from Cu(II) to Cu(I) by a reducing agent and H(2)O(2) or O(2) as a cosubstrate.</text>
</comment>
<reference evidence="11 12" key="1">
    <citation type="journal article" date="2019" name="Nat. Ecol. Evol.">
        <title>Megaphylogeny resolves global patterns of mushroom evolution.</title>
        <authorList>
            <person name="Varga T."/>
            <person name="Krizsan K."/>
            <person name="Foldi C."/>
            <person name="Dima B."/>
            <person name="Sanchez-Garcia M."/>
            <person name="Sanchez-Ramirez S."/>
            <person name="Szollosi G.J."/>
            <person name="Szarkandi J.G."/>
            <person name="Papp V."/>
            <person name="Albert L."/>
            <person name="Andreopoulos W."/>
            <person name="Angelini C."/>
            <person name="Antonin V."/>
            <person name="Barry K.W."/>
            <person name="Bougher N.L."/>
            <person name="Buchanan P."/>
            <person name="Buyck B."/>
            <person name="Bense V."/>
            <person name="Catcheside P."/>
            <person name="Chovatia M."/>
            <person name="Cooper J."/>
            <person name="Damon W."/>
            <person name="Desjardin D."/>
            <person name="Finy P."/>
            <person name="Geml J."/>
            <person name="Haridas S."/>
            <person name="Hughes K."/>
            <person name="Justo A."/>
            <person name="Karasinski D."/>
            <person name="Kautmanova I."/>
            <person name="Kiss B."/>
            <person name="Kocsube S."/>
            <person name="Kotiranta H."/>
            <person name="LaButti K.M."/>
            <person name="Lechner B.E."/>
            <person name="Liimatainen K."/>
            <person name="Lipzen A."/>
            <person name="Lukacs Z."/>
            <person name="Mihaltcheva S."/>
            <person name="Morgado L.N."/>
            <person name="Niskanen T."/>
            <person name="Noordeloos M.E."/>
            <person name="Ohm R.A."/>
            <person name="Ortiz-Santana B."/>
            <person name="Ovrebo C."/>
            <person name="Racz N."/>
            <person name="Riley R."/>
            <person name="Savchenko A."/>
            <person name="Shiryaev A."/>
            <person name="Soop K."/>
            <person name="Spirin V."/>
            <person name="Szebenyi C."/>
            <person name="Tomsovsky M."/>
            <person name="Tulloss R.E."/>
            <person name="Uehling J."/>
            <person name="Grigoriev I.V."/>
            <person name="Vagvolgyi C."/>
            <person name="Papp T."/>
            <person name="Martin F.M."/>
            <person name="Miettinen O."/>
            <person name="Hibbett D.S."/>
            <person name="Nagy L.G."/>
        </authorList>
    </citation>
    <scope>NUCLEOTIDE SEQUENCE [LARGE SCALE GENOMIC DNA]</scope>
    <source>
        <strain evidence="11 12">FP101781</strain>
    </source>
</reference>
<evidence type="ECO:0000256" key="4">
    <source>
        <dbReference type="ARBA" id="ARBA00023157"/>
    </source>
</evidence>
<evidence type="ECO:0000256" key="1">
    <source>
        <dbReference type="ARBA" id="ARBA00004613"/>
    </source>
</evidence>
<evidence type="ECO:0000256" key="5">
    <source>
        <dbReference type="ARBA" id="ARBA00023277"/>
    </source>
</evidence>
<dbReference type="InterPro" id="IPR005103">
    <property type="entry name" value="AA9_LPMO"/>
</dbReference>
<keyword evidence="12" id="KW-1185">Reference proteome</keyword>
<proteinExistence type="inferred from homology"/>